<comment type="caution">
    <text evidence="2">The sequence shown here is derived from an EMBL/GenBank/DDBJ whole genome shotgun (WGS) entry which is preliminary data.</text>
</comment>
<dbReference type="Gene3D" id="2.60.40.1080">
    <property type="match status" value="1"/>
</dbReference>
<name>A0ABX3TTI6_9GAMM</name>
<reference evidence="2 3" key="1">
    <citation type="journal article" date="2017" name="Int. J. Syst. Evol. Microbiol.">
        <title>Rouxiella badensis sp. nov. and Rouxiella silvae sp. nov. isolated from peat bog soil in Germany and emendation of the genus description.</title>
        <authorList>
            <person name="Le Fleche-Mateos A."/>
            <person name="Kugler J.H."/>
            <person name="Hansen S.H."/>
            <person name="Syldatk C."/>
            <person name="Hausmann R."/>
            <person name="Lomprez F."/>
            <person name="Vandenbogaert M."/>
            <person name="Manuguerra J.C."/>
            <person name="Grimont P.A."/>
        </authorList>
    </citation>
    <scope>NUCLEOTIDE SEQUENCE [LARGE SCALE GENOMIC DNA]</scope>
    <source>
        <strain evidence="2 3">213</strain>
    </source>
</reference>
<dbReference type="EMBL" id="MRWD01000128">
    <property type="protein sequence ID" value="ORJ18562.1"/>
    <property type="molecule type" value="Genomic_DNA"/>
</dbReference>
<proteinExistence type="predicted"/>
<keyword evidence="3" id="KW-1185">Reference proteome</keyword>
<feature type="non-terminal residue" evidence="2">
    <location>
        <position position="124"/>
    </location>
</feature>
<protein>
    <recommendedName>
        <fullName evidence="1">BIG2 domain-containing protein</fullName>
    </recommendedName>
</protein>
<dbReference type="SUPFAM" id="SSF49373">
    <property type="entry name" value="Invasin/intimin cell-adhesion fragments"/>
    <property type="match status" value="1"/>
</dbReference>
<gene>
    <name evidence="2" type="ORF">BS639_24660</name>
</gene>
<evidence type="ECO:0000313" key="2">
    <source>
        <dbReference type="EMBL" id="ORJ18562.1"/>
    </source>
</evidence>
<accession>A0ABX3TTI6</accession>
<evidence type="ECO:0000313" key="3">
    <source>
        <dbReference type="Proteomes" id="UP000192722"/>
    </source>
</evidence>
<dbReference type="InterPro" id="IPR003343">
    <property type="entry name" value="Big_2"/>
</dbReference>
<dbReference type="InterPro" id="IPR008964">
    <property type="entry name" value="Invasin/intimin_cell_adhesion"/>
</dbReference>
<dbReference type="Pfam" id="PF02368">
    <property type="entry name" value="Big_2"/>
    <property type="match status" value="1"/>
</dbReference>
<dbReference type="RefSeq" id="WP_173882134.1">
    <property type="nucleotide sequence ID" value="NZ_MRWD01000128.1"/>
</dbReference>
<feature type="domain" description="BIG2" evidence="1">
    <location>
        <begin position="34"/>
        <end position="69"/>
    </location>
</feature>
<organism evidence="2 3">
    <name type="scientific">Rouxiella silvae</name>
    <dbReference type="NCBI Taxonomy" id="1646373"/>
    <lineage>
        <taxon>Bacteria</taxon>
        <taxon>Pseudomonadati</taxon>
        <taxon>Pseudomonadota</taxon>
        <taxon>Gammaproteobacteria</taxon>
        <taxon>Enterobacterales</taxon>
        <taxon>Yersiniaceae</taxon>
        <taxon>Rouxiella</taxon>
    </lineage>
</organism>
<sequence>VIVNKSVGAGLDASPLTLKVLETQGIKVGGGNGGALSYRSDSLNIASVDSKGKVTAKAQGTARVTVTEAESANYLGQAVTADVSVGLKDAPSLTAKPVKADFGSTPPALVVEGGNGGKLSYTSS</sequence>
<feature type="non-terminal residue" evidence="2">
    <location>
        <position position="1"/>
    </location>
</feature>
<dbReference type="Proteomes" id="UP000192722">
    <property type="component" value="Unassembled WGS sequence"/>
</dbReference>
<evidence type="ECO:0000259" key="1">
    <source>
        <dbReference type="Pfam" id="PF02368"/>
    </source>
</evidence>